<proteinExistence type="predicted"/>
<dbReference type="Gene3D" id="3.40.630.10">
    <property type="entry name" value="Zn peptidases"/>
    <property type="match status" value="1"/>
</dbReference>
<dbReference type="AlphaFoldDB" id="A0A7V6CMC3"/>
<accession>A0A7V6CMC3</accession>
<dbReference type="PANTHER" id="PTHR12147">
    <property type="entry name" value="METALLOPEPTIDASE M28 FAMILY MEMBER"/>
    <property type="match status" value="1"/>
</dbReference>
<evidence type="ECO:0000259" key="1">
    <source>
        <dbReference type="Pfam" id="PF04389"/>
    </source>
</evidence>
<comment type="caution">
    <text evidence="2">The sequence shown here is derived from an EMBL/GenBank/DDBJ whole genome shotgun (WGS) entry which is preliminary data.</text>
</comment>
<dbReference type="InterPro" id="IPR007484">
    <property type="entry name" value="Peptidase_M28"/>
</dbReference>
<protein>
    <submittedName>
        <fullName evidence="2">Zn-dependent exopeptidase M28</fullName>
    </submittedName>
</protein>
<evidence type="ECO:0000313" key="2">
    <source>
        <dbReference type="EMBL" id="HHR48036.1"/>
    </source>
</evidence>
<gene>
    <name evidence="2" type="ORF">ENV79_00095</name>
</gene>
<name>A0A7V6CMC3_UNCW3</name>
<organism evidence="2">
    <name type="scientific">candidate division WOR-3 bacterium</name>
    <dbReference type="NCBI Taxonomy" id="2052148"/>
    <lineage>
        <taxon>Bacteria</taxon>
        <taxon>Bacteria division WOR-3</taxon>
    </lineage>
</organism>
<sequence>MKKLVILFGFLTLAFSKEYLVVVKMPLPIFYDRLAKVEEFIPCALLDNTVIGRISEEKITKLSSFEYYLLSPIDLEKNYAFYFVTYPKEERDYPIEEQLKNYGEVLYNEGNTFLMKINFDNLRYLRDFELCHLSLAKIILPKASEISLSEDKDLNIGYPNPLIQQIIDQITPSELAEFIRQLSGEKKCFVLGDSDSIYTRYATTDKNSTAIHYFYEKLSSFNLDSVLFDPFSWQSYNDSNVIGVKLGREYPNKYFILGGHIDNISEIPNVYAPGADDNGSGAIAALIAAKYLSNIPFKYTMKFIAWNSEEFGLYGSQAHAQRAANQGDSIMGVINCDMIACEMSNLDSVRVYTGPRISSRALGDTMFIVNQRYNIGLNIRRSTQMQPNSDHYYYYNYGYNACHVFEDDFCPDYHSTRDRIIRSWFDTLYYCKVVKLVVATLATFAIPDTQLGYIGEKKINKEKGKLTLKNTADEIYNINGQKINNNRLRKGIYYLREKNCYYKRIMIK</sequence>
<dbReference type="PANTHER" id="PTHR12147:SF26">
    <property type="entry name" value="PEPTIDASE M28 DOMAIN-CONTAINING PROTEIN"/>
    <property type="match status" value="1"/>
</dbReference>
<feature type="domain" description="Peptidase M28" evidence="1">
    <location>
        <begin position="240"/>
        <end position="420"/>
    </location>
</feature>
<dbReference type="EMBL" id="DTHS01000001">
    <property type="protein sequence ID" value="HHR48036.1"/>
    <property type="molecule type" value="Genomic_DNA"/>
</dbReference>
<dbReference type="GO" id="GO:0006508">
    <property type="term" value="P:proteolysis"/>
    <property type="evidence" value="ECO:0007669"/>
    <property type="project" value="InterPro"/>
</dbReference>
<dbReference type="Pfam" id="PF04389">
    <property type="entry name" value="Peptidase_M28"/>
    <property type="match status" value="1"/>
</dbReference>
<reference evidence="2" key="1">
    <citation type="journal article" date="2020" name="mSystems">
        <title>Genome- and Community-Level Interaction Insights into Carbon Utilization and Element Cycling Functions of Hydrothermarchaeota in Hydrothermal Sediment.</title>
        <authorList>
            <person name="Zhou Z."/>
            <person name="Liu Y."/>
            <person name="Xu W."/>
            <person name="Pan J."/>
            <person name="Luo Z.H."/>
            <person name="Li M."/>
        </authorList>
    </citation>
    <scope>NUCLEOTIDE SEQUENCE [LARGE SCALE GENOMIC DNA]</scope>
    <source>
        <strain evidence="2">SpSt-791</strain>
    </source>
</reference>
<dbReference type="SUPFAM" id="SSF53187">
    <property type="entry name" value="Zn-dependent exopeptidases"/>
    <property type="match status" value="1"/>
</dbReference>
<dbReference type="InterPro" id="IPR045175">
    <property type="entry name" value="M28_fam"/>
</dbReference>
<dbReference type="GO" id="GO:0008235">
    <property type="term" value="F:metalloexopeptidase activity"/>
    <property type="evidence" value="ECO:0007669"/>
    <property type="project" value="InterPro"/>
</dbReference>